<keyword evidence="2" id="KW-1185">Reference proteome</keyword>
<protein>
    <submittedName>
        <fullName evidence="1">Uncharacterized protein</fullName>
    </submittedName>
</protein>
<proteinExistence type="predicted"/>
<dbReference type="OrthoDB" id="550558at2759"/>
<dbReference type="EMBL" id="MPGH01000265">
    <property type="protein sequence ID" value="OLN81055.1"/>
    <property type="molecule type" value="Genomic_DNA"/>
</dbReference>
<dbReference type="Proteomes" id="UP000186583">
    <property type="component" value="Unassembled WGS sequence"/>
</dbReference>
<reference evidence="1 2" key="1">
    <citation type="submission" date="2016-11" db="EMBL/GenBank/DDBJ databases">
        <title>Draft Genome Assembly of Colletotrichum chlorophyti a pathogen of herbaceous plants.</title>
        <authorList>
            <person name="Gan P."/>
            <person name="Narusaka M."/>
            <person name="Tsushima A."/>
            <person name="Narusaka Y."/>
            <person name="Takano Y."/>
            <person name="Shirasu K."/>
        </authorList>
    </citation>
    <scope>NUCLEOTIDE SEQUENCE [LARGE SCALE GENOMIC DNA]</scope>
    <source>
        <strain evidence="1 2">NTL11</strain>
    </source>
</reference>
<comment type="caution">
    <text evidence="1">The sequence shown here is derived from an EMBL/GenBank/DDBJ whole genome shotgun (WGS) entry which is preliminary data.</text>
</comment>
<dbReference type="AlphaFoldDB" id="A0A1Q8R9M7"/>
<evidence type="ECO:0000313" key="1">
    <source>
        <dbReference type="EMBL" id="OLN81055.1"/>
    </source>
</evidence>
<organism evidence="1 2">
    <name type="scientific">Colletotrichum chlorophyti</name>
    <dbReference type="NCBI Taxonomy" id="708187"/>
    <lineage>
        <taxon>Eukaryota</taxon>
        <taxon>Fungi</taxon>
        <taxon>Dikarya</taxon>
        <taxon>Ascomycota</taxon>
        <taxon>Pezizomycotina</taxon>
        <taxon>Sordariomycetes</taxon>
        <taxon>Hypocreomycetidae</taxon>
        <taxon>Glomerellales</taxon>
        <taxon>Glomerellaceae</taxon>
        <taxon>Colletotrichum</taxon>
    </lineage>
</organism>
<evidence type="ECO:0000313" key="2">
    <source>
        <dbReference type="Proteomes" id="UP000186583"/>
    </source>
</evidence>
<accession>A0A1Q8R9M7</accession>
<name>A0A1Q8R9M7_9PEZI</name>
<sequence length="152" mass="16922">MTFLQIVPDLHIYIDCNIIPKASQLALLGKIGHVKDPGLCDFPNAQPVQFRVVFHVPGNHETLRVKLGTTRCRLNDFQREIVDVSQAPNSANMLCCIRGNITSRIATSPRWDALSSPKCIRPPAATASKTLDRLMVGRWESIPKNTTCNRSD</sequence>
<gene>
    <name evidence="1" type="ORF">CCHL11_09385</name>
</gene>